<evidence type="ECO:0000313" key="2">
    <source>
        <dbReference type="Proteomes" id="UP001595792"/>
    </source>
</evidence>
<organism evidence="1 2">
    <name type="scientific">Pedobacter jamesrossensis</name>
    <dbReference type="NCBI Taxonomy" id="1908238"/>
    <lineage>
        <taxon>Bacteria</taxon>
        <taxon>Pseudomonadati</taxon>
        <taxon>Bacteroidota</taxon>
        <taxon>Sphingobacteriia</taxon>
        <taxon>Sphingobacteriales</taxon>
        <taxon>Sphingobacteriaceae</taxon>
        <taxon>Pedobacter</taxon>
    </lineage>
</organism>
<reference evidence="2" key="1">
    <citation type="journal article" date="2019" name="Int. J. Syst. Evol. Microbiol.">
        <title>The Global Catalogue of Microorganisms (GCM) 10K type strain sequencing project: providing services to taxonomists for standard genome sequencing and annotation.</title>
        <authorList>
            <consortium name="The Broad Institute Genomics Platform"/>
            <consortium name="The Broad Institute Genome Sequencing Center for Infectious Disease"/>
            <person name="Wu L."/>
            <person name="Ma J."/>
        </authorList>
    </citation>
    <scope>NUCLEOTIDE SEQUENCE [LARGE SCALE GENOMIC DNA]</scope>
    <source>
        <strain evidence="2">CCM 8689</strain>
    </source>
</reference>
<dbReference type="EMBL" id="JBHSBY010000141">
    <property type="protein sequence ID" value="MFC4198596.1"/>
    <property type="molecule type" value="Genomic_DNA"/>
</dbReference>
<name>A0ABV8NP56_9SPHI</name>
<sequence length="63" mass="7013">MIRKGEITGLHALKRIGIITDENGEEISFECDLLHNLSVGNQVSFNIEELTKGLFAVDVQQLD</sequence>
<evidence type="ECO:0008006" key="3">
    <source>
        <dbReference type="Google" id="ProtNLM"/>
    </source>
</evidence>
<dbReference type="InterPro" id="IPR012340">
    <property type="entry name" value="NA-bd_OB-fold"/>
</dbReference>
<evidence type="ECO:0000313" key="1">
    <source>
        <dbReference type="EMBL" id="MFC4198596.1"/>
    </source>
</evidence>
<protein>
    <recommendedName>
        <fullName evidence="3">Cold shock protein, CspA family</fullName>
    </recommendedName>
</protein>
<dbReference type="Gene3D" id="2.40.50.140">
    <property type="entry name" value="Nucleic acid-binding proteins"/>
    <property type="match status" value="1"/>
</dbReference>
<dbReference type="Proteomes" id="UP001595792">
    <property type="component" value="Unassembled WGS sequence"/>
</dbReference>
<comment type="caution">
    <text evidence="1">The sequence shown here is derived from an EMBL/GenBank/DDBJ whole genome shotgun (WGS) entry which is preliminary data.</text>
</comment>
<gene>
    <name evidence="1" type="ORF">ACFOUY_17965</name>
</gene>
<keyword evidence="2" id="KW-1185">Reference proteome</keyword>
<proteinExistence type="predicted"/>
<accession>A0ABV8NP56</accession>